<dbReference type="GeneID" id="122148873"/>
<proteinExistence type="predicted"/>
<evidence type="ECO:0000313" key="4">
    <source>
        <dbReference type="RefSeq" id="XP_042633134.1"/>
    </source>
</evidence>
<protein>
    <submittedName>
        <fullName evidence="4">Uncharacterized protein LOC122148873</fullName>
    </submittedName>
</protein>
<keyword evidence="1" id="KW-1133">Transmembrane helix</keyword>
<keyword evidence="1" id="KW-0812">Transmembrane</keyword>
<feature type="chain" id="PRO_5040510553" evidence="2">
    <location>
        <begin position="19"/>
        <end position="265"/>
    </location>
</feature>
<feature type="signal peptide" evidence="2">
    <location>
        <begin position="1"/>
        <end position="18"/>
    </location>
</feature>
<sequence>MSIWLMMIWVSHTMGTATKPFIVTQWPTVAEVMAGEDVILNCNIVELYSPCSTVTWLKVIPENATISLTDRLQMDPHHSSNQCNGVCTAVITNSTVHDSSMYYCAAVQSRFAHIGNGSRVIVKEHTVFPVIDILTPLFTNGPLVPLLCVVNGAEASRVHMSWTVEGRKEKGLPVLTNGNAGAIQITRNQILITAEEWERKVQCVCVVEFGGQLYTKTLDAPDVCYAVKYIYLSVCLIFGLLLLITVIVYSLGQKTVVMMCLCKNI</sequence>
<dbReference type="AlphaFoldDB" id="A0A9Q9Z6V5"/>
<dbReference type="InterPro" id="IPR003599">
    <property type="entry name" value="Ig_sub"/>
</dbReference>
<keyword evidence="1" id="KW-0472">Membrane</keyword>
<feature type="transmembrane region" description="Helical" evidence="1">
    <location>
        <begin position="229"/>
        <end position="251"/>
    </location>
</feature>
<evidence type="ECO:0000256" key="1">
    <source>
        <dbReference type="SAM" id="Phobius"/>
    </source>
</evidence>
<feature type="domain" description="Ig-like" evidence="3">
    <location>
        <begin position="20"/>
        <end position="106"/>
    </location>
</feature>
<evidence type="ECO:0000259" key="3">
    <source>
        <dbReference type="PROSITE" id="PS50835"/>
    </source>
</evidence>
<dbReference type="InterPro" id="IPR007110">
    <property type="entry name" value="Ig-like_dom"/>
</dbReference>
<dbReference type="RefSeq" id="XP_042633134.1">
    <property type="nucleotide sequence ID" value="XM_042777200.1"/>
</dbReference>
<feature type="domain" description="Ig-like" evidence="3">
    <location>
        <begin position="129"/>
        <end position="219"/>
    </location>
</feature>
<name>A0A9Q9Z6V5_CYPCA</name>
<dbReference type="KEGG" id="ccar:122148873"/>
<dbReference type="SMART" id="SM00409">
    <property type="entry name" value="IG"/>
    <property type="match status" value="1"/>
</dbReference>
<reference evidence="4" key="1">
    <citation type="submission" date="2025-08" db="UniProtKB">
        <authorList>
            <consortium name="RefSeq"/>
        </authorList>
    </citation>
    <scope>IDENTIFICATION</scope>
    <source>
        <tissue evidence="4">Muscle</tissue>
    </source>
</reference>
<dbReference type="Proteomes" id="UP001155660">
    <property type="component" value="Chromosome A19"/>
</dbReference>
<keyword evidence="2" id="KW-0732">Signal</keyword>
<organism evidence="4">
    <name type="scientific">Cyprinus carpio</name>
    <name type="common">Common carp</name>
    <dbReference type="NCBI Taxonomy" id="7962"/>
    <lineage>
        <taxon>Eukaryota</taxon>
        <taxon>Metazoa</taxon>
        <taxon>Chordata</taxon>
        <taxon>Craniata</taxon>
        <taxon>Vertebrata</taxon>
        <taxon>Euteleostomi</taxon>
        <taxon>Actinopterygii</taxon>
        <taxon>Neopterygii</taxon>
        <taxon>Teleostei</taxon>
        <taxon>Ostariophysi</taxon>
        <taxon>Cypriniformes</taxon>
        <taxon>Cyprinidae</taxon>
        <taxon>Cyprininae</taxon>
        <taxon>Cyprinus</taxon>
    </lineage>
</organism>
<dbReference type="PROSITE" id="PS50835">
    <property type="entry name" value="IG_LIKE"/>
    <property type="match status" value="2"/>
</dbReference>
<accession>A0A9Q9Z6V5</accession>
<evidence type="ECO:0000256" key="2">
    <source>
        <dbReference type="SAM" id="SignalP"/>
    </source>
</evidence>
<gene>
    <name evidence="4" type="primary">LOC122148873</name>
</gene>
<dbReference type="OrthoDB" id="10043043at2759"/>